<name>A0AAN6ZNN9_9PEZI</name>
<feature type="domain" description="Methyltransferase type 11" evidence="4">
    <location>
        <begin position="79"/>
        <end position="177"/>
    </location>
</feature>
<keyword evidence="3" id="KW-0472">Membrane</keyword>
<reference evidence="5" key="2">
    <citation type="submission" date="2023-05" db="EMBL/GenBank/DDBJ databases">
        <authorList>
            <consortium name="Lawrence Berkeley National Laboratory"/>
            <person name="Steindorff A."/>
            <person name="Hensen N."/>
            <person name="Bonometti L."/>
            <person name="Westerberg I."/>
            <person name="Brannstrom I.O."/>
            <person name="Guillou S."/>
            <person name="Cros-Aarteil S."/>
            <person name="Calhoun S."/>
            <person name="Haridas S."/>
            <person name="Kuo A."/>
            <person name="Mondo S."/>
            <person name="Pangilinan J."/>
            <person name="Riley R."/>
            <person name="Labutti K."/>
            <person name="Andreopoulos B."/>
            <person name="Lipzen A."/>
            <person name="Chen C."/>
            <person name="Yanf M."/>
            <person name="Daum C."/>
            <person name="Ng V."/>
            <person name="Clum A."/>
            <person name="Ohm R."/>
            <person name="Martin F."/>
            <person name="Silar P."/>
            <person name="Natvig D."/>
            <person name="Lalanne C."/>
            <person name="Gautier V."/>
            <person name="Ament-Velasquez S.L."/>
            <person name="Kruys A."/>
            <person name="Hutchinson M.I."/>
            <person name="Powell A.J."/>
            <person name="Barry K."/>
            <person name="Miller A.N."/>
            <person name="Grigoriev I.V."/>
            <person name="Debuchy R."/>
            <person name="Gladieux P."/>
            <person name="Thoren M.H."/>
            <person name="Johannesson H."/>
        </authorList>
    </citation>
    <scope>NUCLEOTIDE SEQUENCE</scope>
    <source>
        <strain evidence="5">CBS 141.50</strain>
    </source>
</reference>
<dbReference type="GeneID" id="87816725"/>
<evidence type="ECO:0000313" key="6">
    <source>
        <dbReference type="Proteomes" id="UP001302676"/>
    </source>
</evidence>
<dbReference type="EMBL" id="MU853570">
    <property type="protein sequence ID" value="KAK4145192.1"/>
    <property type="molecule type" value="Genomic_DNA"/>
</dbReference>
<feature type="transmembrane region" description="Helical" evidence="3">
    <location>
        <begin position="249"/>
        <end position="267"/>
    </location>
</feature>
<keyword evidence="1" id="KW-0808">Transferase</keyword>
<protein>
    <recommendedName>
        <fullName evidence="4">Methyltransferase type 11 domain-containing protein</fullName>
    </recommendedName>
</protein>
<proteinExistence type="inferred from homology"/>
<organism evidence="5 6">
    <name type="scientific">Dichotomopilus funicola</name>
    <dbReference type="NCBI Taxonomy" id="1934379"/>
    <lineage>
        <taxon>Eukaryota</taxon>
        <taxon>Fungi</taxon>
        <taxon>Dikarya</taxon>
        <taxon>Ascomycota</taxon>
        <taxon>Pezizomycotina</taxon>
        <taxon>Sordariomycetes</taxon>
        <taxon>Sordariomycetidae</taxon>
        <taxon>Sordariales</taxon>
        <taxon>Chaetomiaceae</taxon>
        <taxon>Dichotomopilus</taxon>
    </lineage>
</organism>
<dbReference type="GO" id="GO:0003838">
    <property type="term" value="F:sterol 24-C-methyltransferase activity"/>
    <property type="evidence" value="ECO:0007669"/>
    <property type="project" value="TreeGrafter"/>
</dbReference>
<dbReference type="GO" id="GO:0006696">
    <property type="term" value="P:ergosterol biosynthetic process"/>
    <property type="evidence" value="ECO:0007669"/>
    <property type="project" value="TreeGrafter"/>
</dbReference>
<comment type="similarity">
    <text evidence="2">Belongs to the class I-like SAM-binding methyltransferase superfamily. Erg6/SMT family.</text>
</comment>
<dbReference type="Gene3D" id="3.40.50.150">
    <property type="entry name" value="Vaccinia Virus protein VP39"/>
    <property type="match status" value="1"/>
</dbReference>
<gene>
    <name evidence="5" type="ORF">C8A04DRAFT_26947</name>
</gene>
<comment type="caution">
    <text evidence="5">The sequence shown here is derived from an EMBL/GenBank/DDBJ whole genome shotgun (WGS) entry which is preliminary data.</text>
</comment>
<sequence>MDAPGRDSTEPLIKPDPVLKTYYDSFESRIGYKLVLGGRRHFGYYEKDTLWPFPVTKSLKAMEEVLFSKLNLPKGSRVLDAGCGAGLVAINMAQHGLNMTAIDVIDHHVDKTKRNIARAGVPPGKIDVRRMDYHHLDSIPDESHDGVYTMETFVHSHDPVGVLAGFFRLLRPGGKVALFEYDHTVGAGKDISTGKEISKTAETDLRLINKWSSMPANERSLRGTFAGMLEEVGFVDVKVVDLSAHVRPMVRLFFVLAFVPYLFVKLLGLERWFINTVAGARLWLEQEHWRYVVITGTKPGPPIENEKTR</sequence>
<dbReference type="CDD" id="cd02440">
    <property type="entry name" value="AdoMet_MTases"/>
    <property type="match status" value="1"/>
</dbReference>
<dbReference type="InterPro" id="IPR013216">
    <property type="entry name" value="Methyltransf_11"/>
</dbReference>
<dbReference type="RefSeq" id="XP_062638563.1">
    <property type="nucleotide sequence ID" value="XM_062780112.1"/>
</dbReference>
<evidence type="ECO:0000256" key="1">
    <source>
        <dbReference type="ARBA" id="ARBA00022679"/>
    </source>
</evidence>
<dbReference type="InterPro" id="IPR029063">
    <property type="entry name" value="SAM-dependent_MTases_sf"/>
</dbReference>
<dbReference type="InterPro" id="IPR050447">
    <property type="entry name" value="Erg6_SMT_methyltransf"/>
</dbReference>
<dbReference type="GO" id="GO:0005783">
    <property type="term" value="C:endoplasmic reticulum"/>
    <property type="evidence" value="ECO:0007669"/>
    <property type="project" value="TreeGrafter"/>
</dbReference>
<evidence type="ECO:0000256" key="3">
    <source>
        <dbReference type="SAM" id="Phobius"/>
    </source>
</evidence>
<evidence type="ECO:0000259" key="4">
    <source>
        <dbReference type="Pfam" id="PF08241"/>
    </source>
</evidence>
<dbReference type="PANTHER" id="PTHR44068">
    <property type="entry name" value="ZGC:194242"/>
    <property type="match status" value="1"/>
</dbReference>
<dbReference type="AlphaFoldDB" id="A0AAN6ZNN9"/>
<reference evidence="5" key="1">
    <citation type="journal article" date="2023" name="Mol. Phylogenet. Evol.">
        <title>Genome-scale phylogeny and comparative genomics of the fungal order Sordariales.</title>
        <authorList>
            <person name="Hensen N."/>
            <person name="Bonometti L."/>
            <person name="Westerberg I."/>
            <person name="Brannstrom I.O."/>
            <person name="Guillou S."/>
            <person name="Cros-Aarteil S."/>
            <person name="Calhoun S."/>
            <person name="Haridas S."/>
            <person name="Kuo A."/>
            <person name="Mondo S."/>
            <person name="Pangilinan J."/>
            <person name="Riley R."/>
            <person name="LaButti K."/>
            <person name="Andreopoulos B."/>
            <person name="Lipzen A."/>
            <person name="Chen C."/>
            <person name="Yan M."/>
            <person name="Daum C."/>
            <person name="Ng V."/>
            <person name="Clum A."/>
            <person name="Steindorff A."/>
            <person name="Ohm R.A."/>
            <person name="Martin F."/>
            <person name="Silar P."/>
            <person name="Natvig D.O."/>
            <person name="Lalanne C."/>
            <person name="Gautier V."/>
            <person name="Ament-Velasquez S.L."/>
            <person name="Kruys A."/>
            <person name="Hutchinson M.I."/>
            <person name="Powell A.J."/>
            <person name="Barry K."/>
            <person name="Miller A.N."/>
            <person name="Grigoriev I.V."/>
            <person name="Debuchy R."/>
            <person name="Gladieux P."/>
            <person name="Hiltunen Thoren M."/>
            <person name="Johannesson H."/>
        </authorList>
    </citation>
    <scope>NUCLEOTIDE SEQUENCE</scope>
    <source>
        <strain evidence="5">CBS 141.50</strain>
    </source>
</reference>
<dbReference type="Pfam" id="PF08241">
    <property type="entry name" value="Methyltransf_11"/>
    <property type="match status" value="1"/>
</dbReference>
<dbReference type="PANTHER" id="PTHR44068:SF1">
    <property type="entry name" value="HYPOTHETICAL LOC100005854"/>
    <property type="match status" value="1"/>
</dbReference>
<evidence type="ECO:0000256" key="2">
    <source>
        <dbReference type="ARBA" id="ARBA00038188"/>
    </source>
</evidence>
<accession>A0AAN6ZNN9</accession>
<keyword evidence="3" id="KW-0812">Transmembrane</keyword>
<dbReference type="SUPFAM" id="SSF53335">
    <property type="entry name" value="S-adenosyl-L-methionine-dependent methyltransferases"/>
    <property type="match status" value="1"/>
</dbReference>
<dbReference type="Proteomes" id="UP001302676">
    <property type="component" value="Unassembled WGS sequence"/>
</dbReference>
<evidence type="ECO:0000313" key="5">
    <source>
        <dbReference type="EMBL" id="KAK4145192.1"/>
    </source>
</evidence>
<keyword evidence="6" id="KW-1185">Reference proteome</keyword>
<keyword evidence="3" id="KW-1133">Transmembrane helix</keyword>